<proteinExistence type="predicted"/>
<evidence type="ECO:0000313" key="3">
    <source>
        <dbReference type="Proteomes" id="UP001597116"/>
    </source>
</evidence>
<gene>
    <name evidence="2" type="ORF">ACFQ4C_17895</name>
</gene>
<sequence>MKKRYRVLIACFFLFQTVLASAQTIALSYPPSSICTATPVSLTVTTNATFEATNKLALQVRNDYSNQFTSLPFTQAGNVLTFQFPASLIQNDNRRFYFRVVSTAPALESEWSGSVEVVVPAEVKLTGAIPDVSNRTEPFLLKYRAVGTSPVTVTLSDSSRVTLSYYTGEYNGTIPFYASTSRTVRLVSARNECGIGKASGEVALTVNPVSLRTVSATPAVICRGGTLTVSYSKANGTFGASNRFKIRLTEYNRYSDQPGNPVVHTLDAKEENGLLQAVIPETLANGAYNNALFSVAVVTTDPATVGYPNQVYVELQPRGTAELTTPSTTIEYGEWISLGLKFQGQAPFHATLSDGTKVYSPRGDSYGTIIYPKKSTTYRIERFESGCANNEIPPTSTVVNVKTGIAIDSIPGLQKAFCEGQTVRIKFSTNAELSSSTEFSVVLQGTNNAWTSSPIPVRRENDGYLAFEIPALDPSTSSESRYYSATLQTTSPSLRSLPSSRWNFQVNSKPTFARFNDNSRNITLEEPGGISLYLETNGGGPYRIISNDGVRDYTTDMGWPHVSATVFKNATFTVRSVANACGTLENPGAVATVNVKKPTPAQIYLHPVTEYRCETDSITATFETTGEFLPGNEFRIQASSSSLGYGYWGDVVVVGSGTKSPIRIKVPSSSKIRIISTNPVVVSNEQYAPTGYRLRATIQRSHYSQYAVVENEAVVPRSILPGETVTLPIEVNSPRWTGPYSLTYTDGTQNYTYDGTDWPASQPGLKPLRTTTYRLVGVSNVCGPGSIDGEATFTVVPFRISMPVPALYENGQEYSYAVCQDGSLSIPFLTDVAPPAGTTFALQLASLKDSVYSDLVTGTGSPLVARFSSGLEPGFYWLRVVAKEAEARTEPVVVKVQQLPGAILRPPANGTSINPGETFRPTVSLTGTGPWNVLFSDNTAGQYYYSPYTLDLTPTRATTYTIQAVTNACGYGTVSGEASVRVQPMLFIERVDPQYRSDACAGETITVSYRALGDFEAGTQLTIQLKDNQGKLIRNLGQPTGLIGQLRFSLPTDLAAGNYQVNIQASTTALVSSSPVHLFVKTPPRVTLSGSTTINAGQSVYLSLRNEGNRDQYLGEPIAYGLSNGASGQVTLFGSQSASLAVNPVQTTTYTLTSVSGSCGAGQARGSATVTVNPKQERSVNTENVPKLQFCTGESVSVPYTTSGTFSATNQFQVQLLDSTGRLVSTLPSSTTVSPLQITLPDDLPAGGGYRFRVTASDANTSSGAGPNPFQMNQRVRAAFDSAMLVRQPGQPVILTLRFEGPGPWSYTISSNPGVFYGLATTNPMRILPPIESNLYTLVNVSNALCGNGAVMAPASVKVELLTAVDPALQVSVGPNPTHDQVHINLPSAPGSMTIRVTDLSGRTWLTKQVKTAPTWLSLASFPVGTYLLSVEVNQQRSTYRLIRN</sequence>
<protein>
    <submittedName>
        <fullName evidence="2">T9SS type A sorting domain-containing protein</fullName>
    </submittedName>
</protein>
<dbReference type="NCBIfam" id="TIGR04183">
    <property type="entry name" value="Por_Secre_tail"/>
    <property type="match status" value="1"/>
</dbReference>
<accession>A0ABW3Q8N0</accession>
<evidence type="ECO:0000313" key="2">
    <source>
        <dbReference type="EMBL" id="MFD1143004.1"/>
    </source>
</evidence>
<keyword evidence="3" id="KW-1185">Reference proteome</keyword>
<organism evidence="2 3">
    <name type="scientific">Larkinella insperata</name>
    <dbReference type="NCBI Taxonomy" id="332158"/>
    <lineage>
        <taxon>Bacteria</taxon>
        <taxon>Pseudomonadati</taxon>
        <taxon>Bacteroidota</taxon>
        <taxon>Cytophagia</taxon>
        <taxon>Cytophagales</taxon>
        <taxon>Spirosomataceae</taxon>
        <taxon>Larkinella</taxon>
    </lineage>
</organism>
<feature type="chain" id="PRO_5046872801" evidence="1">
    <location>
        <begin position="23"/>
        <end position="1445"/>
    </location>
</feature>
<dbReference type="EMBL" id="JBHTLP010000011">
    <property type="protein sequence ID" value="MFD1143004.1"/>
    <property type="molecule type" value="Genomic_DNA"/>
</dbReference>
<keyword evidence="1" id="KW-0732">Signal</keyword>
<name>A0ABW3Q8N0_9BACT</name>
<evidence type="ECO:0000256" key="1">
    <source>
        <dbReference type="SAM" id="SignalP"/>
    </source>
</evidence>
<dbReference type="InterPro" id="IPR026444">
    <property type="entry name" value="Secre_tail"/>
</dbReference>
<reference evidence="3" key="1">
    <citation type="journal article" date="2019" name="Int. J. Syst. Evol. Microbiol.">
        <title>The Global Catalogue of Microorganisms (GCM) 10K type strain sequencing project: providing services to taxonomists for standard genome sequencing and annotation.</title>
        <authorList>
            <consortium name="The Broad Institute Genomics Platform"/>
            <consortium name="The Broad Institute Genome Sequencing Center for Infectious Disease"/>
            <person name="Wu L."/>
            <person name="Ma J."/>
        </authorList>
    </citation>
    <scope>NUCLEOTIDE SEQUENCE [LARGE SCALE GENOMIC DNA]</scope>
    <source>
        <strain evidence="3">CCUG 55608</strain>
    </source>
</reference>
<comment type="caution">
    <text evidence="2">The sequence shown here is derived from an EMBL/GenBank/DDBJ whole genome shotgun (WGS) entry which is preliminary data.</text>
</comment>
<dbReference type="Proteomes" id="UP001597116">
    <property type="component" value="Unassembled WGS sequence"/>
</dbReference>
<feature type="signal peptide" evidence="1">
    <location>
        <begin position="1"/>
        <end position="22"/>
    </location>
</feature>
<dbReference type="RefSeq" id="WP_265990830.1">
    <property type="nucleotide sequence ID" value="NZ_CP110973.1"/>
</dbReference>